<comment type="similarity">
    <text evidence="1">Belongs to the AHA1 family.</text>
</comment>
<dbReference type="SUPFAM" id="SSF103111">
    <property type="entry name" value="Activator of Hsp90 ATPase, Aha1"/>
    <property type="match status" value="1"/>
</dbReference>
<sequence length="128" mass="14470">MSNWKNPNNWTSKNCLNWSKEYFKEKLIGLNVEHEGIKVKISDLTRCTGDADLNQRKGKFIPIIDLVIELSWCGTTSDDTEVTGKINVPELQGTEGGYEFKVTVDDETSDKELIKDVILTHLTPLIAE</sequence>
<evidence type="ECO:0000313" key="3">
    <source>
        <dbReference type="EMBL" id="CAG8681454.1"/>
    </source>
</evidence>
<evidence type="ECO:0000256" key="1">
    <source>
        <dbReference type="ARBA" id="ARBA00006817"/>
    </source>
</evidence>
<dbReference type="PANTHER" id="PTHR13009:SF22">
    <property type="entry name" value="LD43819P"/>
    <property type="match status" value="1"/>
</dbReference>
<dbReference type="GO" id="GO:0005829">
    <property type="term" value="C:cytosol"/>
    <property type="evidence" value="ECO:0007669"/>
    <property type="project" value="TreeGrafter"/>
</dbReference>
<dbReference type="SMART" id="SM01000">
    <property type="entry name" value="Aha1_N"/>
    <property type="match status" value="1"/>
</dbReference>
<dbReference type="PANTHER" id="PTHR13009">
    <property type="entry name" value="HEAT SHOCK PROTEIN 90 HSP90 CO-CHAPERONE AHA-1"/>
    <property type="match status" value="1"/>
</dbReference>
<dbReference type="Proteomes" id="UP000789405">
    <property type="component" value="Unassembled WGS sequence"/>
</dbReference>
<feature type="domain" description="Activator of Hsp90 ATPase AHSA1-like N-terminal" evidence="2">
    <location>
        <begin position="12"/>
        <end position="128"/>
    </location>
</feature>
<protein>
    <submittedName>
        <fullName evidence="3">1466_t:CDS:1</fullName>
    </submittedName>
</protein>
<evidence type="ECO:0000313" key="4">
    <source>
        <dbReference type="Proteomes" id="UP000789405"/>
    </source>
</evidence>
<proteinExistence type="inferred from homology"/>
<evidence type="ECO:0000259" key="2">
    <source>
        <dbReference type="SMART" id="SM01000"/>
    </source>
</evidence>
<dbReference type="GO" id="GO:0051087">
    <property type="term" value="F:protein-folding chaperone binding"/>
    <property type="evidence" value="ECO:0007669"/>
    <property type="project" value="InterPro"/>
</dbReference>
<dbReference type="AlphaFoldDB" id="A0A9N9EKJ8"/>
<feature type="non-terminal residue" evidence="3">
    <location>
        <position position="128"/>
    </location>
</feature>
<dbReference type="Pfam" id="PF09229">
    <property type="entry name" value="Aha1_N"/>
    <property type="match status" value="1"/>
</dbReference>
<dbReference type="OrthoDB" id="567237at2759"/>
<dbReference type="InterPro" id="IPR036338">
    <property type="entry name" value="Aha1"/>
</dbReference>
<reference evidence="3" key="1">
    <citation type="submission" date="2021-06" db="EMBL/GenBank/DDBJ databases">
        <authorList>
            <person name="Kallberg Y."/>
            <person name="Tangrot J."/>
            <person name="Rosling A."/>
        </authorList>
    </citation>
    <scope>NUCLEOTIDE SEQUENCE</scope>
    <source>
        <strain evidence="3">MA453B</strain>
    </source>
</reference>
<comment type="caution">
    <text evidence="3">The sequence shown here is derived from an EMBL/GenBank/DDBJ whole genome shotgun (WGS) entry which is preliminary data.</text>
</comment>
<keyword evidence="4" id="KW-1185">Reference proteome</keyword>
<accession>A0A9N9EKJ8</accession>
<organism evidence="3 4">
    <name type="scientific">Dentiscutata erythropus</name>
    <dbReference type="NCBI Taxonomy" id="1348616"/>
    <lineage>
        <taxon>Eukaryota</taxon>
        <taxon>Fungi</taxon>
        <taxon>Fungi incertae sedis</taxon>
        <taxon>Mucoromycota</taxon>
        <taxon>Glomeromycotina</taxon>
        <taxon>Glomeromycetes</taxon>
        <taxon>Diversisporales</taxon>
        <taxon>Gigasporaceae</taxon>
        <taxon>Dentiscutata</taxon>
    </lineage>
</organism>
<dbReference type="GO" id="GO:0006457">
    <property type="term" value="P:protein folding"/>
    <property type="evidence" value="ECO:0007669"/>
    <property type="project" value="TreeGrafter"/>
</dbReference>
<dbReference type="GO" id="GO:0001671">
    <property type="term" value="F:ATPase activator activity"/>
    <property type="evidence" value="ECO:0007669"/>
    <property type="project" value="InterPro"/>
</dbReference>
<dbReference type="EMBL" id="CAJVPY010007499">
    <property type="protein sequence ID" value="CAG8681454.1"/>
    <property type="molecule type" value="Genomic_DNA"/>
</dbReference>
<gene>
    <name evidence="3" type="ORF">DERYTH_LOCUS11829</name>
</gene>
<dbReference type="Gene3D" id="3.15.10.20">
    <property type="entry name" value="Activator of Hsp90 ATPase Aha1, N-terminal domain"/>
    <property type="match status" value="1"/>
</dbReference>
<dbReference type="InterPro" id="IPR015310">
    <property type="entry name" value="AHSA1-like_N"/>
</dbReference>
<name>A0A9N9EKJ8_9GLOM</name>